<protein>
    <recommendedName>
        <fullName evidence="4">Selenoprotein W</fullName>
    </recommendedName>
</protein>
<keyword evidence="3" id="KW-1185">Reference proteome</keyword>
<evidence type="ECO:0000256" key="1">
    <source>
        <dbReference type="ARBA" id="ARBA00023284"/>
    </source>
</evidence>
<gene>
    <name evidence="2" type="ORF">AALO_G00194770</name>
</gene>
<dbReference type="Gene3D" id="3.40.30.10">
    <property type="entry name" value="Glutaredoxin"/>
    <property type="match status" value="1"/>
</dbReference>
<reference evidence="2" key="1">
    <citation type="submission" date="2020-10" db="EMBL/GenBank/DDBJ databases">
        <title>Chromosome-scale genome assembly of the Allis shad, Alosa alosa.</title>
        <authorList>
            <person name="Margot Z."/>
            <person name="Christophe K."/>
            <person name="Cabau C."/>
            <person name="Louis A."/>
            <person name="Berthelot C."/>
            <person name="Parey E."/>
            <person name="Roest Crollius H."/>
            <person name="Montfort J."/>
            <person name="Robinson-Rechavi M."/>
            <person name="Bucao C."/>
            <person name="Bouchez O."/>
            <person name="Gislard M."/>
            <person name="Lluch J."/>
            <person name="Milhes M."/>
            <person name="Lampietro C."/>
            <person name="Lopez Roques C."/>
            <person name="Donnadieu C."/>
            <person name="Braasch I."/>
            <person name="Desvignes T."/>
            <person name="Postlethwait J."/>
            <person name="Bobe J."/>
            <person name="Guiguen Y."/>
        </authorList>
    </citation>
    <scope>NUCLEOTIDE SEQUENCE</scope>
    <source>
        <strain evidence="2">M-15738</strain>
        <tissue evidence="2">Blood</tissue>
    </source>
</reference>
<keyword evidence="1" id="KW-0676">Redox-active center</keyword>
<organism evidence="2 3">
    <name type="scientific">Alosa alosa</name>
    <name type="common">allis shad</name>
    <dbReference type="NCBI Taxonomy" id="278164"/>
    <lineage>
        <taxon>Eukaryota</taxon>
        <taxon>Metazoa</taxon>
        <taxon>Chordata</taxon>
        <taxon>Craniata</taxon>
        <taxon>Vertebrata</taxon>
        <taxon>Euteleostomi</taxon>
        <taxon>Actinopterygii</taxon>
        <taxon>Neopterygii</taxon>
        <taxon>Teleostei</taxon>
        <taxon>Clupei</taxon>
        <taxon>Clupeiformes</taxon>
        <taxon>Clupeoidei</taxon>
        <taxon>Clupeidae</taxon>
        <taxon>Alosa</taxon>
    </lineage>
</organism>
<evidence type="ECO:0008006" key="4">
    <source>
        <dbReference type="Google" id="ProtNLM"/>
    </source>
</evidence>
<dbReference type="EMBL" id="JADWDJ010000014">
    <property type="protein sequence ID" value="KAG5270626.1"/>
    <property type="molecule type" value="Genomic_DNA"/>
</dbReference>
<dbReference type="SUPFAM" id="SSF52833">
    <property type="entry name" value="Thioredoxin-like"/>
    <property type="match status" value="1"/>
</dbReference>
<dbReference type="Proteomes" id="UP000823561">
    <property type="component" value="Chromosome 14"/>
</dbReference>
<proteinExistence type="predicted"/>
<sequence length="103" mass="11344">MLEKKGQKNYGVEEVTVALFSGYASRYRDLAFEIKQAVPDAVVTGRTGRPSSFEVTLNGKLIYSKLQTHGFPDTKEVVMAIQKGSSGKEVAMVQKKEKSCVVQ</sequence>
<name>A0AAV6GCX7_9TELE</name>
<dbReference type="AlphaFoldDB" id="A0AAV6GCX7"/>
<dbReference type="InterPro" id="IPR011893">
    <property type="entry name" value="Selenoprotein_Rdx-typ"/>
</dbReference>
<evidence type="ECO:0000313" key="2">
    <source>
        <dbReference type="EMBL" id="KAG5270626.1"/>
    </source>
</evidence>
<accession>A0AAV6GCX7</accession>
<dbReference type="Pfam" id="PF10262">
    <property type="entry name" value="Rdx"/>
    <property type="match status" value="1"/>
</dbReference>
<dbReference type="InterPro" id="IPR036249">
    <property type="entry name" value="Thioredoxin-like_sf"/>
</dbReference>
<comment type="caution">
    <text evidence="2">The sequence shown here is derived from an EMBL/GenBank/DDBJ whole genome shotgun (WGS) entry which is preliminary data.</text>
</comment>
<dbReference type="NCBIfam" id="TIGR02174">
    <property type="entry name" value="CXXU_selWTH"/>
    <property type="match status" value="1"/>
</dbReference>
<evidence type="ECO:0000313" key="3">
    <source>
        <dbReference type="Proteomes" id="UP000823561"/>
    </source>
</evidence>